<evidence type="ECO:0000313" key="2">
    <source>
        <dbReference type="EMBL" id="KAI3919475.1"/>
    </source>
</evidence>
<dbReference type="AlphaFoldDB" id="A0AAD4SSZ5"/>
<reference evidence="2" key="1">
    <citation type="submission" date="2022-04" db="EMBL/GenBank/DDBJ databases">
        <title>A functionally conserved STORR gene fusion in Papaver species that diverged 16.8 million years ago.</title>
        <authorList>
            <person name="Catania T."/>
        </authorList>
    </citation>
    <scope>NUCLEOTIDE SEQUENCE</scope>
    <source>
        <strain evidence="2">S-188037</strain>
    </source>
</reference>
<comment type="caution">
    <text evidence="2">The sequence shown here is derived from an EMBL/GenBank/DDBJ whole genome shotgun (WGS) entry which is preliminary data.</text>
</comment>
<dbReference type="Proteomes" id="UP001202328">
    <property type="component" value="Unassembled WGS sequence"/>
</dbReference>
<proteinExistence type="predicted"/>
<accession>A0AAD4SSZ5</accession>
<evidence type="ECO:0000259" key="1">
    <source>
        <dbReference type="SMART" id="SM00743"/>
    </source>
</evidence>
<dbReference type="PANTHER" id="PTHR31917:SF148">
    <property type="entry name" value="DUF724 DOMAIN-CONTAINING PROTEIN 2"/>
    <property type="match status" value="1"/>
</dbReference>
<evidence type="ECO:0000313" key="3">
    <source>
        <dbReference type="Proteomes" id="UP001202328"/>
    </source>
</evidence>
<dbReference type="SMART" id="SM00743">
    <property type="entry name" value="Agenet"/>
    <property type="match status" value="2"/>
</dbReference>
<dbReference type="InterPro" id="IPR014002">
    <property type="entry name" value="Agenet_dom_plant"/>
</dbReference>
<protein>
    <recommendedName>
        <fullName evidence="1">Agenet domain-containing protein</fullName>
    </recommendedName>
</protein>
<gene>
    <name evidence="2" type="ORF">MKW98_030186</name>
</gene>
<feature type="domain" description="Agenet" evidence="1">
    <location>
        <begin position="53"/>
        <end position="118"/>
    </location>
</feature>
<dbReference type="InterPro" id="IPR008395">
    <property type="entry name" value="Agenet-like_dom"/>
</dbReference>
<dbReference type="EMBL" id="JAJJMB010008884">
    <property type="protein sequence ID" value="KAI3919475.1"/>
    <property type="molecule type" value="Genomic_DNA"/>
</dbReference>
<sequence>MGGFHHGDLVEVSSKEEGFLGSYYEARIIKKCLLREVVPRSEIRHMPPNFKASYFNISDPVDVFCKDGWWYGIITGRDPIRSKRTGEDRSIYSIYFPMSGEEIEYRKWELRAHLERVNGNWICSRVGRSSYGCGSGGFVN</sequence>
<feature type="domain" description="Agenet" evidence="1">
    <location>
        <begin position="2"/>
        <end position="51"/>
    </location>
</feature>
<organism evidence="2 3">
    <name type="scientific">Papaver atlanticum</name>
    <dbReference type="NCBI Taxonomy" id="357466"/>
    <lineage>
        <taxon>Eukaryota</taxon>
        <taxon>Viridiplantae</taxon>
        <taxon>Streptophyta</taxon>
        <taxon>Embryophyta</taxon>
        <taxon>Tracheophyta</taxon>
        <taxon>Spermatophyta</taxon>
        <taxon>Magnoliopsida</taxon>
        <taxon>Ranunculales</taxon>
        <taxon>Papaveraceae</taxon>
        <taxon>Papaveroideae</taxon>
        <taxon>Papaver</taxon>
    </lineage>
</organism>
<name>A0AAD4SSZ5_9MAGN</name>
<keyword evidence="3" id="KW-1185">Reference proteome</keyword>
<dbReference type="Pfam" id="PF05641">
    <property type="entry name" value="Agenet"/>
    <property type="match status" value="1"/>
</dbReference>
<dbReference type="PANTHER" id="PTHR31917">
    <property type="entry name" value="AGENET DOMAIN-CONTAINING PROTEIN-RELATED"/>
    <property type="match status" value="1"/>
</dbReference>